<dbReference type="AlphaFoldDB" id="A0A9Q0MNM9"/>
<feature type="non-terminal residue" evidence="2">
    <location>
        <position position="1"/>
    </location>
</feature>
<name>A0A9Q0MNM9_9DIPT</name>
<reference evidence="2" key="1">
    <citation type="submission" date="2022-07" db="EMBL/GenBank/DDBJ databases">
        <authorList>
            <person name="Trinca V."/>
            <person name="Uliana J.V.C."/>
            <person name="Torres T.T."/>
            <person name="Ward R.J."/>
            <person name="Monesi N."/>
        </authorList>
    </citation>
    <scope>NUCLEOTIDE SEQUENCE</scope>
    <source>
        <strain evidence="2">HSMRA1968</strain>
        <tissue evidence="2">Whole embryos</tissue>
    </source>
</reference>
<feature type="compositionally biased region" description="Polar residues" evidence="1">
    <location>
        <begin position="1"/>
        <end position="17"/>
    </location>
</feature>
<protein>
    <submittedName>
        <fullName evidence="2">Uncharacterized protein</fullName>
    </submittedName>
</protein>
<proteinExistence type="predicted"/>
<evidence type="ECO:0000313" key="3">
    <source>
        <dbReference type="Proteomes" id="UP001151699"/>
    </source>
</evidence>
<feature type="region of interest" description="Disordered" evidence="1">
    <location>
        <begin position="1"/>
        <end position="30"/>
    </location>
</feature>
<organism evidence="2 3">
    <name type="scientific">Pseudolycoriella hygida</name>
    <dbReference type="NCBI Taxonomy" id="35572"/>
    <lineage>
        <taxon>Eukaryota</taxon>
        <taxon>Metazoa</taxon>
        <taxon>Ecdysozoa</taxon>
        <taxon>Arthropoda</taxon>
        <taxon>Hexapoda</taxon>
        <taxon>Insecta</taxon>
        <taxon>Pterygota</taxon>
        <taxon>Neoptera</taxon>
        <taxon>Endopterygota</taxon>
        <taxon>Diptera</taxon>
        <taxon>Nematocera</taxon>
        <taxon>Sciaroidea</taxon>
        <taxon>Sciaridae</taxon>
        <taxon>Pseudolycoriella</taxon>
    </lineage>
</organism>
<sequence length="98" mass="10984">TNRTSTVEQPTSSQVGNRPQRQRRPPVRQWKGLTSEEAIKLALELGAPFAKTALDRLHVDNPYVGSNSVRESYSPSLRLLATDGIGENNQVRWIIEDN</sequence>
<keyword evidence="3" id="KW-1185">Reference proteome</keyword>
<accession>A0A9Q0MNM9</accession>
<gene>
    <name evidence="2" type="ORF">Bhyg_13659</name>
</gene>
<evidence type="ECO:0000256" key="1">
    <source>
        <dbReference type="SAM" id="MobiDB-lite"/>
    </source>
</evidence>
<feature type="non-terminal residue" evidence="2">
    <location>
        <position position="98"/>
    </location>
</feature>
<dbReference type="Proteomes" id="UP001151699">
    <property type="component" value="Chromosome C"/>
</dbReference>
<comment type="caution">
    <text evidence="2">The sequence shown here is derived from an EMBL/GenBank/DDBJ whole genome shotgun (WGS) entry which is preliminary data.</text>
</comment>
<evidence type="ECO:0000313" key="2">
    <source>
        <dbReference type="EMBL" id="KAJ6635076.1"/>
    </source>
</evidence>
<dbReference type="EMBL" id="WJQU01000004">
    <property type="protein sequence ID" value="KAJ6635076.1"/>
    <property type="molecule type" value="Genomic_DNA"/>
</dbReference>